<sequence length="373" mass="38644">MIYLDSAATTLQKPPAVARSAAWAVGHLATPGRGGHPPAANAAGLSFRCRELAARLFGVADPERVIFTFNATHALNIAIRSLVPPGGRVLLSGWEHNAVTRPLADLDVKVRMASGPLFRPETALAAFEASIEPGISAVICTHVSNVFGFILPLEGIAALCRRRGVPLIVDASQSAGCLPLDLDGLGASFIAMPGHKGLYGPQGTGLLLCGKDVETTPILCGGTGSASSLPHMPPFLPDRLEAGTHNMPGIAGLMAGLRFVQKTGISRILAHEQRLTRQAAMGLSRIPGVTVFAGPAQAGVLSFQVNGVDCETVADRLGKMGIAVRAGLHCAPLAHETAGTLQDGTVRASFSAFNTPAEGAQLVRCVARIASSR</sequence>
<dbReference type="SUPFAM" id="SSF53383">
    <property type="entry name" value="PLP-dependent transferases"/>
    <property type="match status" value="1"/>
</dbReference>
<dbReference type="InterPro" id="IPR015421">
    <property type="entry name" value="PyrdxlP-dep_Trfase_major"/>
</dbReference>
<reference evidence="2" key="2">
    <citation type="submission" date="2021-04" db="EMBL/GenBank/DDBJ databases">
        <authorList>
            <person name="Gilroy R."/>
        </authorList>
    </citation>
    <scope>NUCLEOTIDE SEQUENCE</scope>
    <source>
        <strain evidence="2">ChiGjej6B6-1540</strain>
    </source>
</reference>
<comment type="caution">
    <text evidence="2">The sequence shown here is derived from an EMBL/GenBank/DDBJ whole genome shotgun (WGS) entry which is preliminary data.</text>
</comment>
<evidence type="ECO:0000259" key="1">
    <source>
        <dbReference type="Pfam" id="PF00266"/>
    </source>
</evidence>
<evidence type="ECO:0000313" key="3">
    <source>
        <dbReference type="Proteomes" id="UP000824192"/>
    </source>
</evidence>
<keyword evidence="2" id="KW-0808">Transferase</keyword>
<dbReference type="Proteomes" id="UP000824192">
    <property type="component" value="Unassembled WGS sequence"/>
</dbReference>
<dbReference type="Gene3D" id="3.90.1150.10">
    <property type="entry name" value="Aspartate Aminotransferase, domain 1"/>
    <property type="match status" value="1"/>
</dbReference>
<dbReference type="AlphaFoldDB" id="A0A9D1RRR6"/>
<dbReference type="EMBL" id="DXGA01000042">
    <property type="protein sequence ID" value="HIW93261.1"/>
    <property type="molecule type" value="Genomic_DNA"/>
</dbReference>
<dbReference type="PANTHER" id="PTHR43586:SF4">
    <property type="entry name" value="ISOPENICILLIN N EPIMERASE"/>
    <property type="match status" value="1"/>
</dbReference>
<organism evidence="2 3">
    <name type="scientific">Candidatus Flavonifractor merdipullorum</name>
    <dbReference type="NCBI Taxonomy" id="2838590"/>
    <lineage>
        <taxon>Bacteria</taxon>
        <taxon>Bacillati</taxon>
        <taxon>Bacillota</taxon>
        <taxon>Clostridia</taxon>
        <taxon>Eubacteriales</taxon>
        <taxon>Oscillospiraceae</taxon>
        <taxon>Flavonifractor</taxon>
    </lineage>
</organism>
<keyword evidence="2" id="KW-0032">Aminotransferase</keyword>
<dbReference type="InterPro" id="IPR015424">
    <property type="entry name" value="PyrdxlP-dep_Trfase"/>
</dbReference>
<dbReference type="Gene3D" id="3.40.640.10">
    <property type="entry name" value="Type I PLP-dependent aspartate aminotransferase-like (Major domain)"/>
    <property type="match status" value="1"/>
</dbReference>
<dbReference type="GO" id="GO:0008483">
    <property type="term" value="F:transaminase activity"/>
    <property type="evidence" value="ECO:0007669"/>
    <property type="project" value="UniProtKB-KW"/>
</dbReference>
<name>A0A9D1RRR6_9FIRM</name>
<gene>
    <name evidence="2" type="ORF">H9868_01840</name>
</gene>
<feature type="domain" description="Aminotransferase class V" evidence="1">
    <location>
        <begin position="2"/>
        <end position="358"/>
    </location>
</feature>
<dbReference type="InterPro" id="IPR015422">
    <property type="entry name" value="PyrdxlP-dep_Trfase_small"/>
</dbReference>
<accession>A0A9D1RRR6</accession>
<evidence type="ECO:0000313" key="2">
    <source>
        <dbReference type="EMBL" id="HIW93261.1"/>
    </source>
</evidence>
<dbReference type="Pfam" id="PF00266">
    <property type="entry name" value="Aminotran_5"/>
    <property type="match status" value="1"/>
</dbReference>
<dbReference type="PANTHER" id="PTHR43586">
    <property type="entry name" value="CYSTEINE DESULFURASE"/>
    <property type="match status" value="1"/>
</dbReference>
<dbReference type="InterPro" id="IPR000192">
    <property type="entry name" value="Aminotrans_V_dom"/>
</dbReference>
<protein>
    <submittedName>
        <fullName evidence="2">Aminotransferase class V-fold PLP-dependent enzyme</fullName>
    </submittedName>
</protein>
<proteinExistence type="predicted"/>
<reference evidence="2" key="1">
    <citation type="journal article" date="2021" name="PeerJ">
        <title>Extensive microbial diversity within the chicken gut microbiome revealed by metagenomics and culture.</title>
        <authorList>
            <person name="Gilroy R."/>
            <person name="Ravi A."/>
            <person name="Getino M."/>
            <person name="Pursley I."/>
            <person name="Horton D.L."/>
            <person name="Alikhan N.F."/>
            <person name="Baker D."/>
            <person name="Gharbi K."/>
            <person name="Hall N."/>
            <person name="Watson M."/>
            <person name="Adriaenssens E.M."/>
            <person name="Foster-Nyarko E."/>
            <person name="Jarju S."/>
            <person name="Secka A."/>
            <person name="Antonio M."/>
            <person name="Oren A."/>
            <person name="Chaudhuri R.R."/>
            <person name="La Ragione R."/>
            <person name="Hildebrand F."/>
            <person name="Pallen M.J."/>
        </authorList>
    </citation>
    <scope>NUCLEOTIDE SEQUENCE</scope>
    <source>
        <strain evidence="2">ChiGjej6B6-1540</strain>
    </source>
</reference>